<dbReference type="Gene3D" id="3.40.50.10130">
    <property type="match status" value="1"/>
</dbReference>
<dbReference type="FunCoup" id="H2AZ14">
    <property type="interactions" value="988"/>
</dbReference>
<dbReference type="Pfam" id="PF02732">
    <property type="entry name" value="ERCC4"/>
    <property type="match status" value="1"/>
</dbReference>
<keyword evidence="8" id="KW-0234">DNA repair</keyword>
<dbReference type="FunFam" id="3.40.50.10130:FF:000009">
    <property type="entry name" value="UV endonuclease"/>
    <property type="match status" value="1"/>
</dbReference>
<dbReference type="GO" id="GO:0006312">
    <property type="term" value="P:mitotic recombination"/>
    <property type="evidence" value="ECO:0007669"/>
    <property type="project" value="EnsemblFungi"/>
</dbReference>
<dbReference type="GO" id="GO:0006277">
    <property type="term" value="P:DNA amplification"/>
    <property type="evidence" value="ECO:0007669"/>
    <property type="project" value="EnsemblFungi"/>
</dbReference>
<comment type="similarity">
    <text evidence="2">Belongs to the XPF family.</text>
</comment>
<dbReference type="AlphaFoldDB" id="H2AZ14"/>
<evidence type="ECO:0000256" key="1">
    <source>
        <dbReference type="ARBA" id="ARBA00004123"/>
    </source>
</evidence>
<evidence type="ECO:0000256" key="9">
    <source>
        <dbReference type="ARBA" id="ARBA00023242"/>
    </source>
</evidence>
<organism evidence="12 13">
    <name type="scientific">Kazachstania africana (strain ATCC 22294 / BCRC 22015 / CBS 2517 / CECT 1963 / NBRC 1671 / NRRL Y-8276)</name>
    <name type="common">Yeast</name>
    <name type="synonym">Kluyveromyces africanus</name>
    <dbReference type="NCBI Taxonomy" id="1071382"/>
    <lineage>
        <taxon>Eukaryota</taxon>
        <taxon>Fungi</taxon>
        <taxon>Dikarya</taxon>
        <taxon>Ascomycota</taxon>
        <taxon>Saccharomycotina</taxon>
        <taxon>Saccharomycetes</taxon>
        <taxon>Saccharomycetales</taxon>
        <taxon>Saccharomycetaceae</taxon>
        <taxon>Kazachstania</taxon>
    </lineage>
</organism>
<dbReference type="GO" id="GO:0000715">
    <property type="term" value="P:nucleotide-excision repair, DNA damage recognition"/>
    <property type="evidence" value="ECO:0007669"/>
    <property type="project" value="EnsemblFungi"/>
</dbReference>
<dbReference type="GO" id="GO:0003697">
    <property type="term" value="F:single-stranded DNA binding"/>
    <property type="evidence" value="ECO:0007669"/>
    <property type="project" value="EnsemblFungi"/>
</dbReference>
<keyword evidence="9" id="KW-0539">Nucleus</keyword>
<dbReference type="GO" id="GO:1901255">
    <property type="term" value="P:nucleotide-excision repair involved in interstrand cross-link repair"/>
    <property type="evidence" value="ECO:0007669"/>
    <property type="project" value="TreeGrafter"/>
</dbReference>
<keyword evidence="4" id="KW-0255">Endonuclease</keyword>
<dbReference type="InParanoid" id="H2AZ14"/>
<dbReference type="STRING" id="1071382.H2AZ14"/>
<dbReference type="InterPro" id="IPR011335">
    <property type="entry name" value="Restrct_endonuc-II-like"/>
</dbReference>
<evidence type="ECO:0000256" key="2">
    <source>
        <dbReference type="ARBA" id="ARBA00010015"/>
    </source>
</evidence>
<dbReference type="PANTHER" id="PTHR10150:SF0">
    <property type="entry name" value="DNA REPAIR ENDONUCLEASE XPF"/>
    <property type="match status" value="1"/>
</dbReference>
<dbReference type="GO" id="GO:0000736">
    <property type="term" value="P:double-strand break repair via single-strand annealing, removal of nonhomologous ends"/>
    <property type="evidence" value="ECO:0007669"/>
    <property type="project" value="EnsemblFungi"/>
</dbReference>
<dbReference type="NCBIfam" id="TIGR00596">
    <property type="entry name" value="rad1"/>
    <property type="match status" value="1"/>
</dbReference>
<dbReference type="GeneID" id="13887567"/>
<keyword evidence="3" id="KW-0540">Nuclease</keyword>
<evidence type="ECO:0000313" key="12">
    <source>
        <dbReference type="EMBL" id="CCF59570.1"/>
    </source>
</evidence>
<sequence length="1079" mass="124372">MSELRLFVPEDDSDDENLQQELSRQEEAIIGSSIKETSTLEAIKGENEDAMQSVDEIREEDEDESPLYPLIPIDEDEGSDLKPKIKDIRPVDIFVSLPLPFQQKVVESCLVSDDPLVIMGKGLGMANVVANLTHVLATPTIIDGQIKRSLVIILNATANDNRQIGEELRELSWLSSNNVDDATGFREQNEDAEDRPFNVVTAESSSVEKRRKLYLSGGTVSVTSRILIVDLLSGILHPNKITGMIVLNVESLRSYSNESFILEIYRSQNKWGFIKGFSESPEPFTMEFSPLMRRMRELRFKNILLWPRFRVEVSNTLNPVAQQSNKVIEVKVSLTDSMAQIQFGLMECLKKCIGELNRKNPGLSLEWWDINNVLDKYFLKSIDSVMMPNWHRISFESKQLVKDIRFLKRLLKLLIKADAVDFYEEIQLSLDANKPSITHKYTESPWLMAEESQLVISHARKRIYYKDEYILEEAPKWEQLVRILDDISHQRLTKGFSGPTCIVCSEKSTAAQLTKIVHSADKKDGFRKNMLKKLKLYKDRREASKQLVKQVKEKDSDSLQRELNVSTTFAKEQPITKRRRTRGAAAVAAVERLRSSGGGEDIESVIDSYNPEQELGRTRNDGYEEDGDSFEEPDDELLITDIIDSQDTELYLEQKYIVEPEEQEYYKTTPSFTSGLTEDIWNERIDNFSYVERNEQVIIETFGNIIDDSFLQETMPSYIIMFEPDLSFIRKVELYRAIQKENPPKIFFMYYGESVEEQGHLLAIKREKDAFTKLIKENAQLASHFEAEEDLSHFKNLAERKMKLNKLRRTNTRNAGGQKGYQHFTQDVVIVDSREFNATLPGLLFRYGVRVIPCMLSVGDYIISPDICIERKSIADLIGSLQNNRLAVQCKKMVQYYKYATLLIEFDENQSFSLEPFSERRNYRKQDISTTHPISSKLSQDEIQRKLSRLVMKFPTLKIIWSSSPLQSVNIILELKLGRDQPDPNLAVSYGTHLRKNFKQKPDNKKKTSNDEAFSTIMNIPGISKIDYFNIRKKIKSYSVLTKMNVMELNDVLGDYETSVKVHDFLRKDEEEEEHDDSD</sequence>
<evidence type="ECO:0000259" key="11">
    <source>
        <dbReference type="SMART" id="SM00891"/>
    </source>
</evidence>
<evidence type="ECO:0000256" key="6">
    <source>
        <dbReference type="ARBA" id="ARBA00022801"/>
    </source>
</evidence>
<accession>H2AZ14</accession>
<dbReference type="OrthoDB" id="361020at2759"/>
<dbReference type="InterPro" id="IPR047520">
    <property type="entry name" value="XPF_nuclease"/>
</dbReference>
<keyword evidence="5" id="KW-0227">DNA damage</keyword>
<evidence type="ECO:0000256" key="7">
    <source>
        <dbReference type="ARBA" id="ARBA00023125"/>
    </source>
</evidence>
<dbReference type="eggNOG" id="KOG0442">
    <property type="taxonomic scope" value="Eukaryota"/>
</dbReference>
<evidence type="ECO:0000256" key="8">
    <source>
        <dbReference type="ARBA" id="ARBA00023204"/>
    </source>
</evidence>
<comment type="subcellular location">
    <subcellularLocation>
        <location evidence="1">Nucleus</location>
    </subcellularLocation>
</comment>
<reference evidence="12 13" key="1">
    <citation type="journal article" date="2011" name="Proc. Natl. Acad. Sci. U.S.A.">
        <title>Evolutionary erosion of yeast sex chromosomes by mating-type switching accidents.</title>
        <authorList>
            <person name="Gordon J.L."/>
            <person name="Armisen D."/>
            <person name="Proux-Wera E."/>
            <person name="Oheigeartaigh S.S."/>
            <person name="Byrne K.P."/>
            <person name="Wolfe K.H."/>
        </authorList>
    </citation>
    <scope>NUCLEOTIDE SEQUENCE [LARGE SCALE GENOMIC DNA]</scope>
    <source>
        <strain evidence="13">ATCC 22294 / BCRC 22015 / CBS 2517 / CECT 1963 / NBRC 1671 / NRRL Y-8276</strain>
    </source>
</reference>
<gene>
    <name evidence="12" type="primary">KAFR0H01600</name>
    <name evidence="12" type="ORF">KAFR_0H01600</name>
</gene>
<dbReference type="PANTHER" id="PTHR10150">
    <property type="entry name" value="DNA REPAIR ENDONUCLEASE XPF"/>
    <property type="match status" value="1"/>
</dbReference>
<dbReference type="CDD" id="cd20078">
    <property type="entry name" value="XPF_nuclease_XPF_euk"/>
    <property type="match status" value="1"/>
</dbReference>
<evidence type="ECO:0000256" key="4">
    <source>
        <dbReference type="ARBA" id="ARBA00022759"/>
    </source>
</evidence>
<protein>
    <recommendedName>
        <fullName evidence="11">ERCC4 domain-containing protein</fullName>
    </recommendedName>
</protein>
<keyword evidence="7" id="KW-0238">DNA-binding</keyword>
<dbReference type="InterPro" id="IPR006167">
    <property type="entry name" value="XPF"/>
</dbReference>
<dbReference type="Proteomes" id="UP000005220">
    <property type="component" value="Chromosome 8"/>
</dbReference>
<evidence type="ECO:0000256" key="5">
    <source>
        <dbReference type="ARBA" id="ARBA00022763"/>
    </source>
</evidence>
<evidence type="ECO:0000256" key="3">
    <source>
        <dbReference type="ARBA" id="ARBA00022722"/>
    </source>
</evidence>
<keyword evidence="6" id="KW-0378">Hydrolase</keyword>
<evidence type="ECO:0000256" key="10">
    <source>
        <dbReference type="SAM" id="MobiDB-lite"/>
    </source>
</evidence>
<evidence type="ECO:0000313" key="13">
    <source>
        <dbReference type="Proteomes" id="UP000005220"/>
    </source>
</evidence>
<dbReference type="SUPFAM" id="SSF52980">
    <property type="entry name" value="Restriction endonuclease-like"/>
    <property type="match status" value="1"/>
</dbReference>
<feature type="region of interest" description="Disordered" evidence="10">
    <location>
        <begin position="599"/>
        <end position="631"/>
    </location>
</feature>
<proteinExistence type="inferred from homology"/>
<feature type="region of interest" description="Disordered" evidence="10">
    <location>
        <begin position="44"/>
        <end position="64"/>
    </location>
</feature>
<dbReference type="KEGG" id="kaf:KAFR_0H01600"/>
<dbReference type="SUPFAM" id="SSF47781">
    <property type="entry name" value="RuvA domain 2-like"/>
    <property type="match status" value="1"/>
</dbReference>
<dbReference type="HOGENOM" id="CLU_002265_2_0_1"/>
<dbReference type="RefSeq" id="XP_003958705.1">
    <property type="nucleotide sequence ID" value="XM_003958656.1"/>
</dbReference>
<dbReference type="GO" id="GO:0000712">
    <property type="term" value="P:resolution of meiotic recombination intermediates"/>
    <property type="evidence" value="ECO:0007669"/>
    <property type="project" value="TreeGrafter"/>
</dbReference>
<dbReference type="GO" id="GO:0000724">
    <property type="term" value="P:double-strand break repair via homologous recombination"/>
    <property type="evidence" value="ECO:0007669"/>
    <property type="project" value="TreeGrafter"/>
</dbReference>
<dbReference type="SMART" id="SM00891">
    <property type="entry name" value="ERCC4"/>
    <property type="match status" value="1"/>
</dbReference>
<dbReference type="GO" id="GO:0000710">
    <property type="term" value="P:meiotic mismatch repair"/>
    <property type="evidence" value="ECO:0007669"/>
    <property type="project" value="EnsemblFungi"/>
</dbReference>
<dbReference type="GO" id="GO:0003684">
    <property type="term" value="F:damaged DNA binding"/>
    <property type="evidence" value="ECO:0007669"/>
    <property type="project" value="TreeGrafter"/>
</dbReference>
<keyword evidence="13" id="KW-1185">Reference proteome</keyword>
<dbReference type="GO" id="GO:0000110">
    <property type="term" value="C:nucleotide-excision repair factor 1 complex"/>
    <property type="evidence" value="ECO:0007669"/>
    <property type="project" value="EnsemblFungi"/>
</dbReference>
<feature type="domain" description="ERCC4" evidence="11">
    <location>
        <begin position="828"/>
        <end position="908"/>
    </location>
</feature>
<dbReference type="Gene3D" id="1.10.150.20">
    <property type="entry name" value="5' to 3' exonuclease, C-terminal subdomain"/>
    <property type="match status" value="1"/>
</dbReference>
<dbReference type="GO" id="GO:1905348">
    <property type="term" value="C:endonuclease complex"/>
    <property type="evidence" value="ECO:0007669"/>
    <property type="project" value="EnsemblFungi"/>
</dbReference>
<dbReference type="GO" id="GO:0000014">
    <property type="term" value="F:single-stranded DNA endodeoxyribonuclease activity"/>
    <property type="evidence" value="ECO:0007669"/>
    <property type="project" value="EnsemblFungi"/>
</dbReference>
<dbReference type="EMBL" id="HE650828">
    <property type="protein sequence ID" value="CCF59570.1"/>
    <property type="molecule type" value="Genomic_DNA"/>
</dbReference>
<dbReference type="InterPro" id="IPR006166">
    <property type="entry name" value="ERCC4_domain"/>
</dbReference>
<dbReference type="InterPro" id="IPR010994">
    <property type="entry name" value="RuvA_2-like"/>
</dbReference>
<name>H2AZ14_KAZAF</name>